<dbReference type="Pfam" id="PF06429">
    <property type="entry name" value="Flg_bbr_C"/>
    <property type="match status" value="1"/>
</dbReference>
<keyword evidence="9" id="KW-1185">Reference proteome</keyword>
<feature type="domain" description="Flagellar hook protein FlgE/F/G-like D1" evidence="7">
    <location>
        <begin position="98"/>
        <end position="139"/>
    </location>
</feature>
<dbReference type="AlphaFoldDB" id="D4H4B1"/>
<dbReference type="PaxDb" id="522772-Dacet_2480"/>
<name>D4H4B1_DENA2</name>
<dbReference type="eggNOG" id="COG4786">
    <property type="taxonomic scope" value="Bacteria"/>
</dbReference>
<organism evidence="8 9">
    <name type="scientific">Denitrovibrio acetiphilus (strain DSM 12809 / NBRC 114555 / N2460)</name>
    <dbReference type="NCBI Taxonomy" id="522772"/>
    <lineage>
        <taxon>Bacteria</taxon>
        <taxon>Pseudomonadati</taxon>
        <taxon>Deferribacterota</taxon>
        <taxon>Deferribacteres</taxon>
        <taxon>Deferribacterales</taxon>
        <taxon>Geovibrionaceae</taxon>
        <taxon>Denitrovibrio</taxon>
    </lineage>
</organism>
<evidence type="ECO:0000259" key="7">
    <source>
        <dbReference type="Pfam" id="PF22692"/>
    </source>
</evidence>
<dbReference type="Proteomes" id="UP000002012">
    <property type="component" value="Chromosome"/>
</dbReference>
<dbReference type="Pfam" id="PF22692">
    <property type="entry name" value="LlgE_F_G_D1"/>
    <property type="match status" value="1"/>
</dbReference>
<dbReference type="PROSITE" id="PS00588">
    <property type="entry name" value="FLAGELLA_BB_ROD"/>
    <property type="match status" value="1"/>
</dbReference>
<dbReference type="OrthoDB" id="9800375at2"/>
<proteinExistence type="inferred from homology"/>
<feature type="domain" description="Flagellar basal body rod protein N-terminal" evidence="5">
    <location>
        <begin position="5"/>
        <end position="35"/>
    </location>
</feature>
<dbReference type="InterPro" id="IPR053967">
    <property type="entry name" value="LlgE_F_G-like_D1"/>
</dbReference>
<dbReference type="PANTHER" id="PTHR30435:SF19">
    <property type="entry name" value="FLAGELLAR BASAL-BODY ROD PROTEIN FLGG"/>
    <property type="match status" value="1"/>
</dbReference>
<keyword evidence="3 4" id="KW-0975">Bacterial flagellum</keyword>
<evidence type="ECO:0000256" key="2">
    <source>
        <dbReference type="ARBA" id="ARBA00009677"/>
    </source>
</evidence>
<evidence type="ECO:0000256" key="1">
    <source>
        <dbReference type="ARBA" id="ARBA00004117"/>
    </source>
</evidence>
<evidence type="ECO:0000259" key="5">
    <source>
        <dbReference type="Pfam" id="PF00460"/>
    </source>
</evidence>
<reference evidence="8 9" key="1">
    <citation type="journal article" date="2010" name="Stand. Genomic Sci.">
        <title>Complete genome sequence of Denitrovibrio acetiphilus type strain (N2460).</title>
        <authorList>
            <person name="Kiss H."/>
            <person name="Lang E."/>
            <person name="Lapidus A."/>
            <person name="Copeland A."/>
            <person name="Nolan M."/>
            <person name="Glavina Del Rio T."/>
            <person name="Chen F."/>
            <person name="Lucas S."/>
            <person name="Tice H."/>
            <person name="Cheng J.F."/>
            <person name="Han C."/>
            <person name="Goodwin L."/>
            <person name="Pitluck S."/>
            <person name="Liolios K."/>
            <person name="Pati A."/>
            <person name="Ivanova N."/>
            <person name="Mavromatis K."/>
            <person name="Chen A."/>
            <person name="Palaniappan K."/>
            <person name="Land M."/>
            <person name="Hauser L."/>
            <person name="Chang Y.J."/>
            <person name="Jeffries C.D."/>
            <person name="Detter J.C."/>
            <person name="Brettin T."/>
            <person name="Spring S."/>
            <person name="Rohde M."/>
            <person name="Goker M."/>
            <person name="Woyke T."/>
            <person name="Bristow J."/>
            <person name="Eisen J.A."/>
            <person name="Markowitz V."/>
            <person name="Hugenholtz P."/>
            <person name="Kyrpides N.C."/>
            <person name="Klenk H.P."/>
        </authorList>
    </citation>
    <scope>NUCLEOTIDE SEQUENCE [LARGE SCALE GENOMIC DNA]</scope>
    <source>
        <strain evidence="9">DSM 12809 / NBRC 114555 / N2460</strain>
    </source>
</reference>
<accession>D4H4B1</accession>
<dbReference type="InterPro" id="IPR001444">
    <property type="entry name" value="Flag_bb_rod_N"/>
</dbReference>
<gene>
    <name evidence="8" type="ordered locus">Dacet_2480</name>
</gene>
<evidence type="ECO:0000313" key="9">
    <source>
        <dbReference type="Proteomes" id="UP000002012"/>
    </source>
</evidence>
<evidence type="ECO:0000256" key="3">
    <source>
        <dbReference type="ARBA" id="ARBA00023143"/>
    </source>
</evidence>
<dbReference type="InterPro" id="IPR020013">
    <property type="entry name" value="Flagellar_FlgE/F/G"/>
</dbReference>
<dbReference type="KEGG" id="dap:Dacet_2480"/>
<evidence type="ECO:0000259" key="6">
    <source>
        <dbReference type="Pfam" id="PF06429"/>
    </source>
</evidence>
<dbReference type="SUPFAM" id="SSF117143">
    <property type="entry name" value="Flagellar hook protein flgE"/>
    <property type="match status" value="1"/>
</dbReference>
<dbReference type="EMBL" id="CP001968">
    <property type="protein sequence ID" value="ADD69240.1"/>
    <property type="molecule type" value="Genomic_DNA"/>
</dbReference>
<dbReference type="GO" id="GO:0009425">
    <property type="term" value="C:bacterial-type flagellum basal body"/>
    <property type="evidence" value="ECO:0007669"/>
    <property type="project" value="UniProtKB-SubCell"/>
</dbReference>
<feature type="domain" description="Flagellar basal-body/hook protein C-terminal" evidence="6">
    <location>
        <begin position="203"/>
        <end position="246"/>
    </location>
</feature>
<dbReference type="STRING" id="522772.Dacet_2480"/>
<dbReference type="Pfam" id="PF00460">
    <property type="entry name" value="Flg_bb_rod"/>
    <property type="match status" value="1"/>
</dbReference>
<dbReference type="GO" id="GO:0071978">
    <property type="term" value="P:bacterial-type flagellum-dependent swarming motility"/>
    <property type="evidence" value="ECO:0007669"/>
    <property type="project" value="TreeGrafter"/>
</dbReference>
<evidence type="ECO:0000313" key="8">
    <source>
        <dbReference type="EMBL" id="ADD69240.1"/>
    </source>
</evidence>
<dbReference type="InterPro" id="IPR019776">
    <property type="entry name" value="Flagellar_basal_body_rod_CS"/>
</dbReference>
<dbReference type="HOGENOM" id="CLU_013687_0_0_0"/>
<evidence type="ECO:0000256" key="4">
    <source>
        <dbReference type="RuleBase" id="RU362116"/>
    </source>
</evidence>
<dbReference type="InterPro" id="IPR010930">
    <property type="entry name" value="Flg_bb/hook_C_dom"/>
</dbReference>
<protein>
    <submittedName>
        <fullName evidence="8">Fagellar hook-basal body protein</fullName>
    </submittedName>
</protein>
<comment type="similarity">
    <text evidence="2 4">Belongs to the flagella basal body rod proteins family.</text>
</comment>
<sequence length="252" mass="27725">MINGLYTATSGMAMQQRRMDIISSNLANLNTVGHKKEVGVFSEYIANASETPDDIIRNSDYNKMINSTVRLDDIKVNFQQGYLKETGNSMDMALTNPNAFFAVDTPYGVRFTRDGSFILNEQGELTTKDGFKVVSNMDSLQPVQMVEGAIVNEEGEMLLEGALVNNIEIAQFEDLSALQKTGRNLYVAVDALPDVAENPGLMTGYLEGSNVNPVEEMVKMIEASRGFETYSKIITTFDEIDSKAVNEVGIVS</sequence>
<dbReference type="PANTHER" id="PTHR30435">
    <property type="entry name" value="FLAGELLAR PROTEIN"/>
    <property type="match status" value="1"/>
</dbReference>
<dbReference type="InterPro" id="IPR037925">
    <property type="entry name" value="FlgE/F/G-like"/>
</dbReference>
<dbReference type="InParanoid" id="D4H4B1"/>
<dbReference type="NCBIfam" id="TIGR03506">
    <property type="entry name" value="FlgEFG_subfam"/>
    <property type="match status" value="1"/>
</dbReference>
<dbReference type="RefSeq" id="WP_013011741.1">
    <property type="nucleotide sequence ID" value="NC_013943.1"/>
</dbReference>
<comment type="subcellular location">
    <subcellularLocation>
        <location evidence="1 4">Bacterial flagellum basal body</location>
    </subcellularLocation>
</comment>